<dbReference type="PRINTS" id="PR00019">
    <property type="entry name" value="LEURICHRPT"/>
</dbReference>
<gene>
    <name evidence="6" type="ORF">LUZ62_054792</name>
    <name evidence="7" type="ORF">LUZ62_065771</name>
</gene>
<keyword evidence="4" id="KW-0325">Glycoprotein</keyword>
<evidence type="ECO:0000256" key="4">
    <source>
        <dbReference type="ARBA" id="ARBA00023180"/>
    </source>
</evidence>
<organism evidence="7 8">
    <name type="scientific">Rhynchospora pubera</name>
    <dbReference type="NCBI Taxonomy" id="906938"/>
    <lineage>
        <taxon>Eukaryota</taxon>
        <taxon>Viridiplantae</taxon>
        <taxon>Streptophyta</taxon>
        <taxon>Embryophyta</taxon>
        <taxon>Tracheophyta</taxon>
        <taxon>Spermatophyta</taxon>
        <taxon>Magnoliopsida</taxon>
        <taxon>Liliopsida</taxon>
        <taxon>Poales</taxon>
        <taxon>Cyperaceae</taxon>
        <taxon>Cyperoideae</taxon>
        <taxon>Rhynchosporeae</taxon>
        <taxon>Rhynchospora</taxon>
    </lineage>
</organism>
<dbReference type="SUPFAM" id="SSF52058">
    <property type="entry name" value="L domain-like"/>
    <property type="match status" value="1"/>
</dbReference>
<dbReference type="Proteomes" id="UP001140206">
    <property type="component" value="Chromosome 3"/>
</dbReference>
<evidence type="ECO:0000313" key="7">
    <source>
        <dbReference type="EMBL" id="KAJ4781514.1"/>
    </source>
</evidence>
<feature type="signal peptide" evidence="5">
    <location>
        <begin position="1"/>
        <end position="21"/>
    </location>
</feature>
<dbReference type="InterPro" id="IPR032675">
    <property type="entry name" value="LRR_dom_sf"/>
</dbReference>
<dbReference type="EMBL" id="JAMFTS010000003">
    <property type="protein sequence ID" value="KAJ4781514.1"/>
    <property type="molecule type" value="Genomic_DNA"/>
</dbReference>
<keyword evidence="3" id="KW-0677">Repeat</keyword>
<protein>
    <submittedName>
        <fullName evidence="7">Uncharacterized protein</fullName>
    </submittedName>
</protein>
<dbReference type="AlphaFoldDB" id="A0AAV8ELC5"/>
<name>A0AAV8ELC5_9POAL</name>
<dbReference type="InterPro" id="IPR050994">
    <property type="entry name" value="At_inactive_RLKs"/>
</dbReference>
<proteinExistence type="predicted"/>
<feature type="chain" id="PRO_5044716306" evidence="5">
    <location>
        <begin position="22"/>
        <end position="468"/>
    </location>
</feature>
<evidence type="ECO:0000256" key="2">
    <source>
        <dbReference type="ARBA" id="ARBA00022729"/>
    </source>
</evidence>
<dbReference type="Pfam" id="PF13855">
    <property type="entry name" value="LRR_8"/>
    <property type="match status" value="1"/>
</dbReference>
<keyword evidence="8" id="KW-1185">Reference proteome</keyword>
<dbReference type="Gene3D" id="3.80.10.10">
    <property type="entry name" value="Ribonuclease Inhibitor"/>
    <property type="match status" value="1"/>
</dbReference>
<evidence type="ECO:0000256" key="3">
    <source>
        <dbReference type="ARBA" id="ARBA00022737"/>
    </source>
</evidence>
<sequence length="468" mass="50594">MNHKAASHLVLSLLFILSSSTSELSLPPAEQDAAYSVLETINPYVNWRDLYPDDLCISAPHGLLCDFFPSSPCNSTSSNSTCTTTSSSSSNHITELNLGSLSDYTSNPTCNFTSSNSTSLFALFSSFPFLRKLFFFNCFTFTSRSSYTALPPNLFSLLPSTLEDLVLINNPSLSGELEMDASSLPLKRLVISGTAISGEIPLLPSTLQQLVLSRNSINGQIPSSISRCTNLNILDLSYNRLTGSMPDQLTQLTNLIKLDLSFNRINGRIPDTISGLKKLELLDLSFNQLTGGIPTGMGEMVGLKEVYLSWNRIGGQIPEIWEKIGGNLVGIGFSGLGLNGNIPASMGIYLRKLCFLALDNNLLEGPVPVQLRELESTANEVNLEKNQLHGPVPFSADFVVRLGSKLKLGGNRGLCQVGPTGSEKKGSLEMLPECNATEVPRPVVISSGEENGKEVLWVLVLLLGLLVV</sequence>
<dbReference type="PANTHER" id="PTHR48010:SF5">
    <property type="entry name" value="PROTEIN TOO MANY MOUTHS"/>
    <property type="match status" value="1"/>
</dbReference>
<dbReference type="EMBL" id="JAMFTS010000003">
    <property type="protein sequence ID" value="KAJ4770535.1"/>
    <property type="molecule type" value="Genomic_DNA"/>
</dbReference>
<evidence type="ECO:0000256" key="1">
    <source>
        <dbReference type="ARBA" id="ARBA00022614"/>
    </source>
</evidence>
<keyword evidence="1" id="KW-0433">Leucine-rich repeat</keyword>
<dbReference type="Pfam" id="PF00560">
    <property type="entry name" value="LRR_1"/>
    <property type="match status" value="2"/>
</dbReference>
<dbReference type="InterPro" id="IPR001611">
    <property type="entry name" value="Leu-rich_rpt"/>
</dbReference>
<dbReference type="PANTHER" id="PTHR48010">
    <property type="entry name" value="OS05G0588300 PROTEIN"/>
    <property type="match status" value="1"/>
</dbReference>
<reference evidence="7" key="1">
    <citation type="submission" date="2022-08" db="EMBL/GenBank/DDBJ databases">
        <authorList>
            <person name="Marques A."/>
        </authorList>
    </citation>
    <scope>NUCLEOTIDE SEQUENCE</scope>
    <source>
        <strain evidence="7">RhyPub2mFocal</strain>
        <tissue evidence="7">Leaves</tissue>
    </source>
</reference>
<comment type="caution">
    <text evidence="7">The sequence shown here is derived from an EMBL/GenBank/DDBJ whole genome shotgun (WGS) entry which is preliminary data.</text>
</comment>
<evidence type="ECO:0000313" key="6">
    <source>
        <dbReference type="EMBL" id="KAJ4770535.1"/>
    </source>
</evidence>
<evidence type="ECO:0000313" key="8">
    <source>
        <dbReference type="Proteomes" id="UP001140206"/>
    </source>
</evidence>
<dbReference type="FunFam" id="3.80.10.10:FF:000041">
    <property type="entry name" value="LRR receptor-like serine/threonine-protein kinase ERECTA"/>
    <property type="match status" value="1"/>
</dbReference>
<accession>A0AAV8ELC5</accession>
<evidence type="ECO:0000256" key="5">
    <source>
        <dbReference type="SAM" id="SignalP"/>
    </source>
</evidence>
<keyword evidence="2 5" id="KW-0732">Signal</keyword>